<feature type="region of interest" description="Disordered" evidence="2">
    <location>
        <begin position="495"/>
        <end position="521"/>
    </location>
</feature>
<feature type="region of interest" description="Disordered" evidence="2">
    <location>
        <begin position="533"/>
        <end position="595"/>
    </location>
</feature>
<sequence length="595" mass="64527">MSSSGEFSTLSSGEATGTGEDSLPSSREATAEAAGSGGGFVPLREFLDRFSLPRVVRVEGAGGRPILLYKQQQRSLRVTATLLMHRYRHDVKVGPEIVIPEGYPGWFSVVSNNSGTGNARVYRRVGALVRAGVPAFLLAKPLRAYTLTHSKMENGNLRAHYTKTTVRAGEVLRLTAVFQDTRRAPVATGASGMVPEGKCSRSSERDQYAQCLDSHGHELFAPLSARGEFYATCQSGSLDTGSDAVLYRVHQLARRDLPLRVRLVAGPLPVPLPRDYSGLMQLENATRGPIVLGCAVPLMPERPLPNTTVPELLELVAIGPTAPRVKRARLGCPSEARLLASPKMQRLLSACRRALDQRATEPRVAPPKPASNNSQLKELHLKEIKAKPETKPILQSLKEGLEHIKKTTIRDRSNSRSAGNNHSFLDKISRIAQGGKSRNPAKKSASFTFAVRPEIGMRSPERYASLESETNLMQASHASSRQQVQRSISTSVLEVQTNSQDMDPPYSKVRDSLTPLPPTPPPKPEEIYAEICEPGGGGGGHGPLRDLSQDEKLPPVGGNGTRERDRGYVKLAPSEMSDVSASTGDDEEGIYNTVC</sequence>
<evidence type="ECO:0000256" key="2">
    <source>
        <dbReference type="SAM" id="MobiDB-lite"/>
    </source>
</evidence>
<dbReference type="Proteomes" id="UP000310200">
    <property type="component" value="Unassembled WGS sequence"/>
</dbReference>
<comment type="caution">
    <text evidence="4">The sequence shown here is derived from an EMBL/GenBank/DDBJ whole genome shotgun (WGS) entry which is preliminary data.</text>
</comment>
<evidence type="ECO:0000313" key="5">
    <source>
        <dbReference type="Proteomes" id="UP000310200"/>
    </source>
</evidence>
<dbReference type="InterPro" id="IPR052281">
    <property type="entry name" value="GAREM"/>
</dbReference>
<name>A0A4S2KRV4_9HYME</name>
<protein>
    <recommendedName>
        <fullName evidence="3">CABIT domain-containing protein</fullName>
    </recommendedName>
</protein>
<feature type="region of interest" description="Disordered" evidence="2">
    <location>
        <begin position="358"/>
        <end position="377"/>
    </location>
</feature>
<feature type="compositionally biased region" description="Low complexity" evidence="2">
    <location>
        <begin position="1"/>
        <end position="14"/>
    </location>
</feature>
<keyword evidence="5" id="KW-1185">Reference proteome</keyword>
<feature type="region of interest" description="Disordered" evidence="2">
    <location>
        <begin position="1"/>
        <end position="36"/>
    </location>
</feature>
<gene>
    <name evidence="4" type="ORF">DBV15_11342</name>
</gene>
<accession>A0A4S2KRV4</accession>
<dbReference type="STRING" id="300112.A0A4S2KRV4"/>
<dbReference type="Pfam" id="PF12736">
    <property type="entry name" value="CABIT"/>
    <property type="match status" value="1"/>
</dbReference>
<dbReference type="EMBL" id="QBLH01001219">
    <property type="protein sequence ID" value="TGZ52641.1"/>
    <property type="molecule type" value="Genomic_DNA"/>
</dbReference>
<dbReference type="PANTHER" id="PTHR14454">
    <property type="entry name" value="GRB2-ASSOCIATED AND REGULATOR OF MAPK PROTEIN FAMILY MEMBER"/>
    <property type="match status" value="1"/>
</dbReference>
<dbReference type="PANTHER" id="PTHR14454:SF11">
    <property type="entry name" value="SERRANO, ISOFORM F"/>
    <property type="match status" value="1"/>
</dbReference>
<keyword evidence="1" id="KW-0597">Phosphoprotein</keyword>
<evidence type="ECO:0000256" key="1">
    <source>
        <dbReference type="ARBA" id="ARBA00022553"/>
    </source>
</evidence>
<reference evidence="4 5" key="1">
    <citation type="journal article" date="2019" name="Philos. Trans. R. Soc. Lond., B, Biol. Sci.">
        <title>Ant behaviour and brain gene expression of defending hosts depend on the ecological success of the intruding social parasite.</title>
        <authorList>
            <person name="Kaur R."/>
            <person name="Stoldt M."/>
            <person name="Jongepier E."/>
            <person name="Feldmeyer B."/>
            <person name="Menzel F."/>
            <person name="Bornberg-Bauer E."/>
            <person name="Foitzik S."/>
        </authorList>
    </citation>
    <scope>NUCLEOTIDE SEQUENCE [LARGE SCALE GENOMIC DNA]</scope>
    <source>
        <tissue evidence="4">Whole body</tissue>
    </source>
</reference>
<feature type="compositionally biased region" description="Basic and acidic residues" evidence="2">
    <location>
        <begin position="543"/>
        <end position="553"/>
    </location>
</feature>
<dbReference type="AlphaFoldDB" id="A0A4S2KRV4"/>
<feature type="compositionally biased region" description="Low complexity" evidence="2">
    <location>
        <begin position="25"/>
        <end position="34"/>
    </location>
</feature>
<evidence type="ECO:0000259" key="3">
    <source>
        <dbReference type="Pfam" id="PF12736"/>
    </source>
</evidence>
<evidence type="ECO:0000313" key="4">
    <source>
        <dbReference type="EMBL" id="TGZ52641.1"/>
    </source>
</evidence>
<organism evidence="4 5">
    <name type="scientific">Temnothorax longispinosus</name>
    <dbReference type="NCBI Taxonomy" id="300112"/>
    <lineage>
        <taxon>Eukaryota</taxon>
        <taxon>Metazoa</taxon>
        <taxon>Ecdysozoa</taxon>
        <taxon>Arthropoda</taxon>
        <taxon>Hexapoda</taxon>
        <taxon>Insecta</taxon>
        <taxon>Pterygota</taxon>
        <taxon>Neoptera</taxon>
        <taxon>Endopterygota</taxon>
        <taxon>Hymenoptera</taxon>
        <taxon>Apocrita</taxon>
        <taxon>Aculeata</taxon>
        <taxon>Formicoidea</taxon>
        <taxon>Formicidae</taxon>
        <taxon>Myrmicinae</taxon>
        <taxon>Temnothorax</taxon>
    </lineage>
</organism>
<proteinExistence type="predicted"/>
<dbReference type="InterPro" id="IPR025946">
    <property type="entry name" value="CABIT_dom"/>
</dbReference>
<feature type="domain" description="CABIT" evidence="3">
    <location>
        <begin position="71"/>
        <end position="293"/>
    </location>
</feature>